<dbReference type="Proteomes" id="UP001056384">
    <property type="component" value="Chromosome 3"/>
</dbReference>
<proteinExistence type="predicted"/>
<protein>
    <submittedName>
        <fullName evidence="2">F-box domain-containing protein</fullName>
    </submittedName>
</protein>
<dbReference type="InterPro" id="IPR036047">
    <property type="entry name" value="F-box-like_dom_sf"/>
</dbReference>
<dbReference type="CDD" id="cd09917">
    <property type="entry name" value="F-box_SF"/>
    <property type="match status" value="1"/>
</dbReference>
<evidence type="ECO:0000313" key="3">
    <source>
        <dbReference type="Proteomes" id="UP001056384"/>
    </source>
</evidence>
<dbReference type="SUPFAM" id="SSF81383">
    <property type="entry name" value="F-box domain"/>
    <property type="match status" value="1"/>
</dbReference>
<dbReference type="AlphaFoldDB" id="A0A9Q9AS78"/>
<sequence length="345" mass="39584">MYFDTLPNEILTHVFLSLPSITSAIALSSTCHRFHSAYNSSKKIVILQEAADTELGPINDIVQLLTQNASQPAHIQRDVPMSEALLRQVIKAGRVAQHYEEIYTFKKWKTDYANRRLLTSQERYNLRRAIYRLWLFDKAFHTFAHVRTCRGLPEVAMKRHALLHNWTTSELAEMLDVHIVLRDLVANNVCPSNGKIRQKFSKRFPESNQQLLFNIHLNYPPAPSSFVPDSWYHNSAIGSSRYQSRLAPSRWHEPGAEGWGDDISHYYVVEDMMKLDPEQILYLRDNCPLKSQVETHVRGLGEWFVNNGETFSESVAFVVRQRGGDIEDLKMAIEDGEAGIAIVDD</sequence>
<evidence type="ECO:0000313" key="2">
    <source>
        <dbReference type="EMBL" id="USW51087.1"/>
    </source>
</evidence>
<reference evidence="2" key="1">
    <citation type="submission" date="2022-06" db="EMBL/GenBank/DDBJ databases">
        <title>Complete genome sequences of two strains of the flax pathogen Septoria linicola.</title>
        <authorList>
            <person name="Lapalu N."/>
            <person name="Simon A."/>
            <person name="Demenou B."/>
            <person name="Paumier D."/>
            <person name="Guillot M.-P."/>
            <person name="Gout L."/>
            <person name="Valade R."/>
        </authorList>
    </citation>
    <scope>NUCLEOTIDE SEQUENCE</scope>
    <source>
        <strain evidence="2">SE15195</strain>
    </source>
</reference>
<dbReference type="Pfam" id="PF12937">
    <property type="entry name" value="F-box-like"/>
    <property type="match status" value="1"/>
</dbReference>
<dbReference type="EMBL" id="CP099420">
    <property type="protein sequence ID" value="USW51087.1"/>
    <property type="molecule type" value="Genomic_DNA"/>
</dbReference>
<evidence type="ECO:0000259" key="1">
    <source>
        <dbReference type="Pfam" id="PF12937"/>
    </source>
</evidence>
<dbReference type="InterPro" id="IPR001810">
    <property type="entry name" value="F-box_dom"/>
</dbReference>
<accession>A0A9Q9AS78</accession>
<name>A0A9Q9AS78_9PEZI</name>
<feature type="domain" description="F-box" evidence="1">
    <location>
        <begin position="3"/>
        <end position="38"/>
    </location>
</feature>
<gene>
    <name evidence="2" type="ORF">Slin15195_G044060</name>
</gene>
<organism evidence="2 3">
    <name type="scientific">Septoria linicola</name>
    <dbReference type="NCBI Taxonomy" id="215465"/>
    <lineage>
        <taxon>Eukaryota</taxon>
        <taxon>Fungi</taxon>
        <taxon>Dikarya</taxon>
        <taxon>Ascomycota</taxon>
        <taxon>Pezizomycotina</taxon>
        <taxon>Dothideomycetes</taxon>
        <taxon>Dothideomycetidae</taxon>
        <taxon>Mycosphaerellales</taxon>
        <taxon>Mycosphaerellaceae</taxon>
        <taxon>Septoria</taxon>
    </lineage>
</organism>
<dbReference type="OrthoDB" id="1638493at2759"/>
<keyword evidence="3" id="KW-1185">Reference proteome</keyword>